<proteinExistence type="predicted"/>
<feature type="chain" id="PRO_5046753296" evidence="1">
    <location>
        <begin position="24"/>
        <end position="168"/>
    </location>
</feature>
<evidence type="ECO:0000259" key="2">
    <source>
        <dbReference type="Pfam" id="PF13474"/>
    </source>
</evidence>
<dbReference type="RefSeq" id="WP_379769006.1">
    <property type="nucleotide sequence ID" value="NZ_JBHSMZ010000004.1"/>
</dbReference>
<gene>
    <name evidence="3" type="ORF">ACFPO9_07480</name>
</gene>
<accession>A0ABW0RW03</accession>
<dbReference type="SUPFAM" id="SSF54427">
    <property type="entry name" value="NTF2-like"/>
    <property type="match status" value="1"/>
</dbReference>
<sequence length="168" mass="18694">MMHTTLKSLFLACCLCLANLAQAAGADPALAKQVNAFVDAWHDDAAHARMAYFDKMAPDGVYIGTDRSELWQRDDFKAWARKYFEGKTSAWSFKATRRNVYTAGDGKLIWFDELLDTPNMGHCMASGVIRKTDKGFEILHYQLSMAVPNEIAKQVTALVTKAEAAPVK</sequence>
<evidence type="ECO:0000256" key="1">
    <source>
        <dbReference type="SAM" id="SignalP"/>
    </source>
</evidence>
<dbReference type="Gene3D" id="3.10.450.50">
    <property type="match status" value="1"/>
</dbReference>
<evidence type="ECO:0000313" key="4">
    <source>
        <dbReference type="Proteomes" id="UP001596086"/>
    </source>
</evidence>
<comment type="caution">
    <text evidence="3">The sequence shown here is derived from an EMBL/GenBank/DDBJ whole genome shotgun (WGS) entry which is preliminary data.</text>
</comment>
<keyword evidence="1" id="KW-0732">Signal</keyword>
<dbReference type="InterPro" id="IPR032710">
    <property type="entry name" value="NTF2-like_dom_sf"/>
</dbReference>
<feature type="signal peptide" evidence="1">
    <location>
        <begin position="1"/>
        <end position="23"/>
    </location>
</feature>
<protein>
    <submittedName>
        <fullName evidence="3">Nuclear transport factor 2 family protein</fullName>
    </submittedName>
</protein>
<feature type="domain" description="SnoaL-like" evidence="2">
    <location>
        <begin position="34"/>
        <end position="148"/>
    </location>
</feature>
<dbReference type="InterPro" id="IPR037401">
    <property type="entry name" value="SnoaL-like"/>
</dbReference>
<keyword evidence="4" id="KW-1185">Reference proteome</keyword>
<name>A0ABW0RW03_9BURK</name>
<dbReference type="EMBL" id="JBHSMZ010000004">
    <property type="protein sequence ID" value="MFC5548357.1"/>
    <property type="molecule type" value="Genomic_DNA"/>
</dbReference>
<dbReference type="Pfam" id="PF13474">
    <property type="entry name" value="SnoaL_3"/>
    <property type="match status" value="1"/>
</dbReference>
<reference evidence="4" key="1">
    <citation type="journal article" date="2019" name="Int. J. Syst. Evol. Microbiol.">
        <title>The Global Catalogue of Microorganisms (GCM) 10K type strain sequencing project: providing services to taxonomists for standard genome sequencing and annotation.</title>
        <authorList>
            <consortium name="The Broad Institute Genomics Platform"/>
            <consortium name="The Broad Institute Genome Sequencing Center for Infectious Disease"/>
            <person name="Wu L."/>
            <person name="Ma J."/>
        </authorList>
    </citation>
    <scope>NUCLEOTIDE SEQUENCE [LARGE SCALE GENOMIC DNA]</scope>
    <source>
        <strain evidence="4">CGMCC 4.5798</strain>
    </source>
</reference>
<organism evidence="3 4">
    <name type="scientific">Massilia aerilata</name>
    <dbReference type="NCBI Taxonomy" id="453817"/>
    <lineage>
        <taxon>Bacteria</taxon>
        <taxon>Pseudomonadati</taxon>
        <taxon>Pseudomonadota</taxon>
        <taxon>Betaproteobacteria</taxon>
        <taxon>Burkholderiales</taxon>
        <taxon>Oxalobacteraceae</taxon>
        <taxon>Telluria group</taxon>
        <taxon>Massilia</taxon>
    </lineage>
</organism>
<evidence type="ECO:0000313" key="3">
    <source>
        <dbReference type="EMBL" id="MFC5548357.1"/>
    </source>
</evidence>
<dbReference type="Proteomes" id="UP001596086">
    <property type="component" value="Unassembled WGS sequence"/>
</dbReference>